<keyword evidence="1" id="KW-1133">Transmembrane helix</keyword>
<gene>
    <name evidence="2" type="ORF">J2S17_004175</name>
</gene>
<name>A0ABU0APF8_9BACI</name>
<evidence type="ECO:0000313" key="3">
    <source>
        <dbReference type="Proteomes" id="UP001238088"/>
    </source>
</evidence>
<keyword evidence="1" id="KW-0812">Transmembrane</keyword>
<comment type="caution">
    <text evidence="2">The sequence shown here is derived from an EMBL/GenBank/DDBJ whole genome shotgun (WGS) entry which is preliminary data.</text>
</comment>
<proteinExistence type="predicted"/>
<sequence>MLTTAIILLCLGIFGYVFILLIKMIKTYIKKNENK</sequence>
<reference evidence="2 3" key="1">
    <citation type="submission" date="2023-07" db="EMBL/GenBank/DDBJ databases">
        <title>Genomic Encyclopedia of Type Strains, Phase IV (KMG-IV): sequencing the most valuable type-strain genomes for metagenomic binning, comparative biology and taxonomic classification.</title>
        <authorList>
            <person name="Goeker M."/>
        </authorList>
    </citation>
    <scope>NUCLEOTIDE SEQUENCE [LARGE SCALE GENOMIC DNA]</scope>
    <source>
        <strain evidence="2 3">DSM 23494</strain>
    </source>
</reference>
<feature type="transmembrane region" description="Helical" evidence="1">
    <location>
        <begin position="6"/>
        <end position="25"/>
    </location>
</feature>
<evidence type="ECO:0000256" key="1">
    <source>
        <dbReference type="SAM" id="Phobius"/>
    </source>
</evidence>
<dbReference type="EMBL" id="JAUSUB010000022">
    <property type="protein sequence ID" value="MDQ0272283.1"/>
    <property type="molecule type" value="Genomic_DNA"/>
</dbReference>
<keyword evidence="1" id="KW-0472">Membrane</keyword>
<evidence type="ECO:0000313" key="2">
    <source>
        <dbReference type="EMBL" id="MDQ0272283.1"/>
    </source>
</evidence>
<keyword evidence="3" id="KW-1185">Reference proteome</keyword>
<accession>A0ABU0APF8</accession>
<protein>
    <submittedName>
        <fullName evidence="2">CHASE3 domain sensor protein</fullName>
    </submittedName>
</protein>
<dbReference type="Proteomes" id="UP001238088">
    <property type="component" value="Unassembled WGS sequence"/>
</dbReference>
<organism evidence="2 3">
    <name type="scientific">Cytobacillus purgationiresistens</name>
    <dbReference type="NCBI Taxonomy" id="863449"/>
    <lineage>
        <taxon>Bacteria</taxon>
        <taxon>Bacillati</taxon>
        <taxon>Bacillota</taxon>
        <taxon>Bacilli</taxon>
        <taxon>Bacillales</taxon>
        <taxon>Bacillaceae</taxon>
        <taxon>Cytobacillus</taxon>
    </lineage>
</organism>